<evidence type="ECO:0000256" key="7">
    <source>
        <dbReference type="ARBA" id="ARBA00022660"/>
    </source>
</evidence>
<evidence type="ECO:0000256" key="2">
    <source>
        <dbReference type="ARBA" id="ARBA00004651"/>
    </source>
</evidence>
<dbReference type="Proteomes" id="UP000281915">
    <property type="component" value="Unassembled WGS sequence"/>
</dbReference>
<comment type="similarity">
    <text evidence="3 16">Belongs to the cytochrome c oxidase subunit 2 family.</text>
</comment>
<evidence type="ECO:0000259" key="20">
    <source>
        <dbReference type="PROSITE" id="PS50999"/>
    </source>
</evidence>
<dbReference type="GO" id="GO:0042773">
    <property type="term" value="P:ATP synthesis coupled electron transport"/>
    <property type="evidence" value="ECO:0007669"/>
    <property type="project" value="TreeGrafter"/>
</dbReference>
<keyword evidence="11 18" id="KW-1133">Transmembrane helix</keyword>
<keyword evidence="12 16" id="KW-0560">Oxidoreductase</keyword>
<dbReference type="RefSeq" id="WP_122912086.1">
    <property type="nucleotide sequence ID" value="NZ_RHHT01000003.1"/>
</dbReference>
<dbReference type="PROSITE" id="PS50999">
    <property type="entry name" value="COX2_TM"/>
    <property type="match status" value="1"/>
</dbReference>
<evidence type="ECO:0000313" key="22">
    <source>
        <dbReference type="Proteomes" id="UP000281915"/>
    </source>
</evidence>
<dbReference type="InterPro" id="IPR011759">
    <property type="entry name" value="Cyt_c_oxidase_su2_TM_dom"/>
</dbReference>
<proteinExistence type="inferred from homology"/>
<dbReference type="EC" id="1.10.3.-" evidence="16"/>
<protein>
    <recommendedName>
        <fullName evidence="4 16">Quinol oxidase subunit 2</fullName>
        <ecNumber evidence="16">1.10.3.-</ecNumber>
    </recommendedName>
</protein>
<dbReference type="SUPFAM" id="SSF81464">
    <property type="entry name" value="Cytochrome c oxidase subunit II-like, transmembrane region"/>
    <property type="match status" value="1"/>
</dbReference>
<dbReference type="InterPro" id="IPR006333">
    <property type="entry name" value="Cyt_o_ubiquinol_oxidase_su2"/>
</dbReference>
<dbReference type="InterPro" id="IPR034227">
    <property type="entry name" value="CuRO_UO_II"/>
</dbReference>
<evidence type="ECO:0000256" key="10">
    <source>
        <dbReference type="ARBA" id="ARBA00022982"/>
    </source>
</evidence>
<comment type="subcellular location">
    <subcellularLocation>
        <location evidence="2">Cell membrane</location>
        <topology evidence="2">Multi-pass membrane protein</topology>
    </subcellularLocation>
</comment>
<evidence type="ECO:0000256" key="4">
    <source>
        <dbReference type="ARBA" id="ARBA00016131"/>
    </source>
</evidence>
<dbReference type="GO" id="GO:0009486">
    <property type="term" value="F:cytochrome bo3 ubiquinol oxidase activity"/>
    <property type="evidence" value="ECO:0007669"/>
    <property type="project" value="InterPro"/>
</dbReference>
<dbReference type="Gene3D" id="1.10.287.90">
    <property type="match status" value="1"/>
</dbReference>
<feature type="domain" description="Cytochrome oxidase subunit II transmembrane region profile" evidence="20">
    <location>
        <begin position="24"/>
        <end position="122"/>
    </location>
</feature>
<evidence type="ECO:0000256" key="13">
    <source>
        <dbReference type="ARBA" id="ARBA00023136"/>
    </source>
</evidence>
<dbReference type="InterPro" id="IPR010514">
    <property type="entry name" value="COX_ARM"/>
</dbReference>
<dbReference type="GO" id="GO:0005507">
    <property type="term" value="F:copper ion binding"/>
    <property type="evidence" value="ECO:0007669"/>
    <property type="project" value="InterPro"/>
</dbReference>
<sequence>MSGGKWPRRLQLAVLAALASIMLAGCGSDYVVLNPKGPVAQTQYDLIMISIILCSIIIIPVIALTAFIVYRYRDTPNNKATYKPNWAHSTKLEVIWWSIPIVIIAILGYFTVRDTYALKENPNKEVQPMVIQVTSLDWKWLFTYPEQNIATVNYLQIPAGVPVQFQISAEAPMNSFWVPELGGQIYAMAGMTTELYLQADHPGEFQGRGANFTGEGFAHMQFNVKATSQDEFDQWVKEVKGTTPAMSKEDYEQLRKPGLSEVLTYSSFPEGLFEEIVSKYSHGHPMETGGSMHDSMHMDGDKKESAPGSEAGEKKDESAHSTHHMPNTAMTPVMSH</sequence>
<dbReference type="GO" id="GO:0004129">
    <property type="term" value="F:cytochrome-c oxidase activity"/>
    <property type="evidence" value="ECO:0007669"/>
    <property type="project" value="UniProtKB-UniRule"/>
</dbReference>
<reference evidence="21 22" key="1">
    <citation type="submission" date="2018-10" db="EMBL/GenBank/DDBJ databases">
        <title>Phylogenomics of Brevibacillus.</title>
        <authorList>
            <person name="Dunlap C."/>
        </authorList>
    </citation>
    <scope>NUCLEOTIDE SEQUENCE [LARGE SCALE GENOMIC DNA]</scope>
    <source>
        <strain evidence="21 22">JCM 15085</strain>
    </source>
</reference>
<dbReference type="InterPro" id="IPR006332">
    <property type="entry name" value="QoxA"/>
</dbReference>
<comment type="catalytic activity">
    <reaction evidence="1 16">
        <text>2 a quinol + O2 = 2 a quinone + 2 H2O</text>
        <dbReference type="Rhea" id="RHEA:55376"/>
        <dbReference type="ChEBI" id="CHEBI:15377"/>
        <dbReference type="ChEBI" id="CHEBI:15379"/>
        <dbReference type="ChEBI" id="CHEBI:24646"/>
        <dbReference type="ChEBI" id="CHEBI:132124"/>
    </reaction>
</comment>
<keyword evidence="9" id="KW-0732">Signal</keyword>
<keyword evidence="10 16" id="KW-0249">Electron transport</keyword>
<evidence type="ECO:0000256" key="15">
    <source>
        <dbReference type="ARBA" id="ARBA00023288"/>
    </source>
</evidence>
<feature type="compositionally biased region" description="Basic and acidic residues" evidence="17">
    <location>
        <begin position="294"/>
        <end position="320"/>
    </location>
</feature>
<evidence type="ECO:0000256" key="3">
    <source>
        <dbReference type="ARBA" id="ARBA00007866"/>
    </source>
</evidence>
<evidence type="ECO:0000256" key="11">
    <source>
        <dbReference type="ARBA" id="ARBA00022989"/>
    </source>
</evidence>
<gene>
    <name evidence="21" type="primary">cyoA</name>
    <name evidence="21" type="ORF">EDM58_03365</name>
</gene>
<accession>A0A3M8DBT4</accession>
<dbReference type="GO" id="GO:0005886">
    <property type="term" value="C:plasma membrane"/>
    <property type="evidence" value="ECO:0007669"/>
    <property type="project" value="UniProtKB-SubCell"/>
</dbReference>
<feature type="domain" description="Cytochrome oxidase subunit II copper A binding" evidence="19">
    <location>
        <begin position="126"/>
        <end position="238"/>
    </location>
</feature>
<dbReference type="EMBL" id="RHHT01000003">
    <property type="protein sequence ID" value="RNB85580.1"/>
    <property type="molecule type" value="Genomic_DNA"/>
</dbReference>
<comment type="caution">
    <text evidence="21">The sequence shown here is derived from an EMBL/GenBank/DDBJ whole genome shotgun (WGS) entry which is preliminary data.</text>
</comment>
<keyword evidence="7 16" id="KW-0679">Respiratory chain</keyword>
<dbReference type="CDD" id="cd04212">
    <property type="entry name" value="CuRO_UO_II"/>
    <property type="match status" value="1"/>
</dbReference>
<keyword evidence="5 16" id="KW-0813">Transport</keyword>
<keyword evidence="15" id="KW-0449">Lipoprotein</keyword>
<dbReference type="InterPro" id="IPR008972">
    <property type="entry name" value="Cupredoxin"/>
</dbReference>
<dbReference type="PIRSF" id="PIRSF000292">
    <property type="entry name" value="Ubi_od_II"/>
    <property type="match status" value="1"/>
</dbReference>
<dbReference type="Pfam" id="PF06481">
    <property type="entry name" value="COX_ARM"/>
    <property type="match status" value="1"/>
</dbReference>
<dbReference type="Pfam" id="PF00116">
    <property type="entry name" value="COX2"/>
    <property type="match status" value="1"/>
</dbReference>
<dbReference type="InterPro" id="IPR036257">
    <property type="entry name" value="Cyt_c_oxidase_su2_TM_sf"/>
</dbReference>
<dbReference type="PANTHER" id="PTHR22888:SF18">
    <property type="entry name" value="CYTOCHROME BO(3) UBIQUINOL OXIDASE SUBUNIT 2"/>
    <property type="match status" value="1"/>
</dbReference>
<dbReference type="Gene3D" id="2.60.40.420">
    <property type="entry name" value="Cupredoxins - blue copper proteins"/>
    <property type="match status" value="1"/>
</dbReference>
<dbReference type="GO" id="GO:0016682">
    <property type="term" value="F:oxidoreductase activity, acting on diphenols and related substances as donors, oxygen as acceptor"/>
    <property type="evidence" value="ECO:0007669"/>
    <property type="project" value="InterPro"/>
</dbReference>
<keyword evidence="8 18" id="KW-0812">Transmembrane</keyword>
<evidence type="ECO:0000259" key="19">
    <source>
        <dbReference type="PROSITE" id="PS50857"/>
    </source>
</evidence>
<evidence type="ECO:0000313" key="21">
    <source>
        <dbReference type="EMBL" id="RNB85580.1"/>
    </source>
</evidence>
<dbReference type="NCBIfam" id="TIGR01432">
    <property type="entry name" value="QOXA"/>
    <property type="match status" value="1"/>
</dbReference>
<dbReference type="PANTHER" id="PTHR22888">
    <property type="entry name" value="CYTOCHROME C OXIDASE, SUBUNIT II"/>
    <property type="match status" value="1"/>
</dbReference>
<evidence type="ECO:0000256" key="8">
    <source>
        <dbReference type="ARBA" id="ARBA00022692"/>
    </source>
</evidence>
<dbReference type="PROSITE" id="PS50857">
    <property type="entry name" value="COX2_CUA"/>
    <property type="match status" value="1"/>
</dbReference>
<evidence type="ECO:0000256" key="9">
    <source>
        <dbReference type="ARBA" id="ARBA00022729"/>
    </source>
</evidence>
<dbReference type="InterPro" id="IPR045187">
    <property type="entry name" value="CcO_II"/>
</dbReference>
<comment type="function">
    <text evidence="16">Catalyzes quinol oxidation with the concomitant reduction of oxygen to water. Subunit II transfers the electrons from a quinol to the binuclear center of the catalytic subunit I.</text>
</comment>
<organism evidence="21 22">
    <name type="scientific">Brevibacillus panacihumi</name>
    <dbReference type="NCBI Taxonomy" id="497735"/>
    <lineage>
        <taxon>Bacteria</taxon>
        <taxon>Bacillati</taxon>
        <taxon>Bacillota</taxon>
        <taxon>Bacilli</taxon>
        <taxon>Bacillales</taxon>
        <taxon>Paenibacillaceae</taxon>
        <taxon>Brevibacillus</taxon>
    </lineage>
</organism>
<feature type="transmembrane region" description="Helical" evidence="18">
    <location>
        <begin position="47"/>
        <end position="73"/>
    </location>
</feature>
<dbReference type="AlphaFoldDB" id="A0A3M8DBT4"/>
<evidence type="ECO:0000256" key="18">
    <source>
        <dbReference type="SAM" id="Phobius"/>
    </source>
</evidence>
<keyword evidence="6 16" id="KW-1003">Cell membrane</keyword>
<dbReference type="InterPro" id="IPR002429">
    <property type="entry name" value="CcO_II-like_C"/>
</dbReference>
<feature type="region of interest" description="Disordered" evidence="17">
    <location>
        <begin position="283"/>
        <end position="336"/>
    </location>
</feature>
<evidence type="ECO:0000256" key="12">
    <source>
        <dbReference type="ARBA" id="ARBA00023002"/>
    </source>
</evidence>
<evidence type="ECO:0000256" key="6">
    <source>
        <dbReference type="ARBA" id="ARBA00022475"/>
    </source>
</evidence>
<evidence type="ECO:0000256" key="1">
    <source>
        <dbReference type="ARBA" id="ARBA00000725"/>
    </source>
</evidence>
<feature type="transmembrane region" description="Helical" evidence="18">
    <location>
        <begin position="94"/>
        <end position="112"/>
    </location>
</feature>
<evidence type="ECO:0000256" key="16">
    <source>
        <dbReference type="PIRNR" id="PIRNR000292"/>
    </source>
</evidence>
<keyword evidence="14" id="KW-0564">Palmitate</keyword>
<keyword evidence="13 16" id="KW-0472">Membrane</keyword>
<evidence type="ECO:0000256" key="5">
    <source>
        <dbReference type="ARBA" id="ARBA00022448"/>
    </source>
</evidence>
<evidence type="ECO:0000256" key="14">
    <source>
        <dbReference type="ARBA" id="ARBA00023139"/>
    </source>
</evidence>
<dbReference type="PROSITE" id="PS51257">
    <property type="entry name" value="PROKAR_LIPOPROTEIN"/>
    <property type="match status" value="1"/>
</dbReference>
<name>A0A3M8DBT4_9BACL</name>
<evidence type="ECO:0000256" key="17">
    <source>
        <dbReference type="SAM" id="MobiDB-lite"/>
    </source>
</evidence>
<dbReference type="NCBIfam" id="TIGR01433">
    <property type="entry name" value="CyoA"/>
    <property type="match status" value="1"/>
</dbReference>
<dbReference type="SUPFAM" id="SSF49503">
    <property type="entry name" value="Cupredoxins"/>
    <property type="match status" value="1"/>
</dbReference>